<feature type="chain" id="PRO_5045332976" description="Lipoprotein" evidence="2">
    <location>
        <begin position="28"/>
        <end position="157"/>
    </location>
</feature>
<proteinExistence type="predicted"/>
<accession>A0ABU5ZC35</accession>
<evidence type="ECO:0000313" key="4">
    <source>
        <dbReference type="Proteomes" id="UP001311730"/>
    </source>
</evidence>
<evidence type="ECO:0008006" key="5">
    <source>
        <dbReference type="Google" id="ProtNLM"/>
    </source>
</evidence>
<feature type="compositionally biased region" description="Polar residues" evidence="1">
    <location>
        <begin position="28"/>
        <end position="40"/>
    </location>
</feature>
<sequence length="157" mass="17630">MSFLLSKQLLGMLLLVGLSLMSCQNQSKSSTQEVPTQEQALSKERPNPAAGETDTTAQSLTEDQVVDLVFTLPITQKVHNQISKATQGQRGVSVIVDPQKTMNNGQEYYVVRMGYNGEDRYETYHILYVNKQDKNDILVVDPIEATIIPLAQWEQEK</sequence>
<protein>
    <recommendedName>
        <fullName evidence="5">Lipoprotein</fullName>
    </recommendedName>
</protein>
<evidence type="ECO:0000256" key="1">
    <source>
        <dbReference type="SAM" id="MobiDB-lite"/>
    </source>
</evidence>
<evidence type="ECO:0000313" key="3">
    <source>
        <dbReference type="EMBL" id="MEB3076224.1"/>
    </source>
</evidence>
<keyword evidence="4" id="KW-1185">Reference proteome</keyword>
<feature type="region of interest" description="Disordered" evidence="1">
    <location>
        <begin position="28"/>
        <end position="59"/>
    </location>
</feature>
<feature type="signal peptide" evidence="2">
    <location>
        <begin position="1"/>
        <end position="27"/>
    </location>
</feature>
<gene>
    <name evidence="3" type="ORF">VJJ08_13100</name>
</gene>
<keyword evidence="2" id="KW-0732">Signal</keyword>
<reference evidence="3 4" key="1">
    <citation type="submission" date="2023-12" db="EMBL/GenBank/DDBJ databases">
        <title>Genomic sequences of Capnocytophaga and Parvimonas strains.</title>
        <authorList>
            <person name="Watt R.M."/>
            <person name="Wang M."/>
            <person name="Yang T."/>
            <person name="Tong W.M."/>
        </authorList>
    </citation>
    <scope>NUCLEOTIDE SEQUENCE [LARGE SCALE GENOMIC DNA]</scope>
    <source>
        <strain evidence="3 4">CCUG 13096</strain>
    </source>
</reference>
<name>A0ABU5ZC35_9FLAO</name>
<comment type="caution">
    <text evidence="3">The sequence shown here is derived from an EMBL/GenBank/DDBJ whole genome shotgun (WGS) entry which is preliminary data.</text>
</comment>
<dbReference type="RefSeq" id="WP_323984254.1">
    <property type="nucleotide sequence ID" value="NZ_JAYKBW010000017.1"/>
</dbReference>
<evidence type="ECO:0000256" key="2">
    <source>
        <dbReference type="SAM" id="SignalP"/>
    </source>
</evidence>
<organism evidence="3 4">
    <name type="scientific">Capnocytophaga gingivalis</name>
    <dbReference type="NCBI Taxonomy" id="1017"/>
    <lineage>
        <taxon>Bacteria</taxon>
        <taxon>Pseudomonadati</taxon>
        <taxon>Bacteroidota</taxon>
        <taxon>Flavobacteriia</taxon>
        <taxon>Flavobacteriales</taxon>
        <taxon>Flavobacteriaceae</taxon>
        <taxon>Capnocytophaga</taxon>
    </lineage>
</organism>
<dbReference type="Proteomes" id="UP001311730">
    <property type="component" value="Unassembled WGS sequence"/>
</dbReference>
<dbReference type="EMBL" id="JAYKBW010000017">
    <property type="protein sequence ID" value="MEB3076224.1"/>
    <property type="molecule type" value="Genomic_DNA"/>
</dbReference>
<dbReference type="PROSITE" id="PS51257">
    <property type="entry name" value="PROKAR_LIPOPROTEIN"/>
    <property type="match status" value="1"/>
</dbReference>